<sequence length="162" mass="17730">MEMIKVGPVGSRDGSIWAENGRGEVAGIFVSYGRNTIQSLQFLFYEDGNFVQSNKHGSQYCANFSAVLLDYPSEFLTSLSGSYVNDGGLESINFNTNKGSYGPFGQPTTYANHFNFQLGNHSLFGGFHGTMSRSAVESIGIYVKPVVSSTINLKDLRVKDEK</sequence>
<comment type="similarity">
    <text evidence="1">Belongs to the jacalin lectin family.</text>
</comment>
<dbReference type="PANTHER" id="PTHR47293">
    <property type="entry name" value="JACALIN-RELATED LECTIN 3"/>
    <property type="match status" value="1"/>
</dbReference>
<accession>A0A0V0HB39</accession>
<name>A0A0V0HB39_SOLCH</name>
<dbReference type="EMBL" id="GEDG01022671">
    <property type="protein sequence ID" value="JAP17322.1"/>
    <property type="molecule type" value="Transcribed_RNA"/>
</dbReference>
<evidence type="ECO:0000256" key="2">
    <source>
        <dbReference type="ARBA" id="ARBA00022734"/>
    </source>
</evidence>
<evidence type="ECO:0000313" key="4">
    <source>
        <dbReference type="EMBL" id="JAP17322.1"/>
    </source>
</evidence>
<organism evidence="4">
    <name type="scientific">Solanum chacoense</name>
    <name type="common">Chaco potato</name>
    <dbReference type="NCBI Taxonomy" id="4108"/>
    <lineage>
        <taxon>Eukaryota</taxon>
        <taxon>Viridiplantae</taxon>
        <taxon>Streptophyta</taxon>
        <taxon>Embryophyta</taxon>
        <taxon>Tracheophyta</taxon>
        <taxon>Spermatophyta</taxon>
        <taxon>Magnoliopsida</taxon>
        <taxon>eudicotyledons</taxon>
        <taxon>Gunneridae</taxon>
        <taxon>Pentapetalae</taxon>
        <taxon>asterids</taxon>
        <taxon>lamiids</taxon>
        <taxon>Solanales</taxon>
        <taxon>Solanaceae</taxon>
        <taxon>Solanoideae</taxon>
        <taxon>Solaneae</taxon>
        <taxon>Solanum</taxon>
    </lineage>
</organism>
<evidence type="ECO:0000259" key="3">
    <source>
        <dbReference type="PROSITE" id="PS51752"/>
    </source>
</evidence>
<dbReference type="InterPro" id="IPR036404">
    <property type="entry name" value="Jacalin-like_lectin_dom_sf"/>
</dbReference>
<feature type="domain" description="Jacalin-type lectin" evidence="3">
    <location>
        <begin position="3"/>
        <end position="145"/>
    </location>
</feature>
<keyword evidence="2" id="KW-0430">Lectin</keyword>
<evidence type="ECO:0000256" key="1">
    <source>
        <dbReference type="ARBA" id="ARBA00006568"/>
    </source>
</evidence>
<dbReference type="PANTHER" id="PTHR47293:SF60">
    <property type="entry name" value="INACTIVE PROTEIN RESTRICTED TEV MOVEMENT 1-LIKE"/>
    <property type="match status" value="1"/>
</dbReference>
<dbReference type="SMART" id="SM00915">
    <property type="entry name" value="Jacalin"/>
    <property type="match status" value="1"/>
</dbReference>
<protein>
    <submittedName>
        <fullName evidence="4">Putative inactive protein RESTRICTED TEV MOVEMENT 1-like</fullName>
    </submittedName>
</protein>
<dbReference type="InterPro" id="IPR001229">
    <property type="entry name" value="Jacalin-like_lectin_dom"/>
</dbReference>
<reference evidence="4" key="1">
    <citation type="submission" date="2015-12" db="EMBL/GenBank/DDBJ databases">
        <title>Gene expression during late stages of embryo sac development: a critical building block for successful pollen-pistil interactions.</title>
        <authorList>
            <person name="Liu Y."/>
            <person name="Joly V."/>
            <person name="Sabar M."/>
            <person name="Matton D.P."/>
        </authorList>
    </citation>
    <scope>NUCLEOTIDE SEQUENCE</scope>
</reference>
<dbReference type="Pfam" id="PF01419">
    <property type="entry name" value="Jacalin"/>
    <property type="match status" value="1"/>
</dbReference>
<dbReference type="PROSITE" id="PS51752">
    <property type="entry name" value="JACALIN_LECTIN"/>
    <property type="match status" value="1"/>
</dbReference>
<proteinExistence type="inferred from homology"/>
<dbReference type="Gene3D" id="2.100.10.30">
    <property type="entry name" value="Jacalin-like lectin domain"/>
    <property type="match status" value="1"/>
</dbReference>
<dbReference type="AlphaFoldDB" id="A0A0V0HB39"/>
<dbReference type="GO" id="GO:0030246">
    <property type="term" value="F:carbohydrate binding"/>
    <property type="evidence" value="ECO:0007669"/>
    <property type="project" value="UniProtKB-KW"/>
</dbReference>
<dbReference type="SUPFAM" id="SSF51101">
    <property type="entry name" value="Mannose-binding lectins"/>
    <property type="match status" value="1"/>
</dbReference>